<organism evidence="1 2">
    <name type="scientific">Camellia sinensis</name>
    <name type="common">Tea plant</name>
    <name type="synonym">Thea sinensis</name>
    <dbReference type="NCBI Taxonomy" id="4442"/>
    <lineage>
        <taxon>Eukaryota</taxon>
        <taxon>Viridiplantae</taxon>
        <taxon>Streptophyta</taxon>
        <taxon>Embryophyta</taxon>
        <taxon>Tracheophyta</taxon>
        <taxon>Spermatophyta</taxon>
        <taxon>Magnoliopsida</taxon>
        <taxon>eudicotyledons</taxon>
        <taxon>Gunneridae</taxon>
        <taxon>Pentapetalae</taxon>
        <taxon>asterids</taxon>
        <taxon>Ericales</taxon>
        <taxon>Theaceae</taxon>
        <taxon>Camellia</taxon>
    </lineage>
</organism>
<proteinExistence type="predicted"/>
<evidence type="ECO:0000313" key="2">
    <source>
        <dbReference type="Proteomes" id="UP000593564"/>
    </source>
</evidence>
<comment type="caution">
    <text evidence="1">The sequence shown here is derived from an EMBL/GenBank/DDBJ whole genome shotgun (WGS) entry which is preliminary data.</text>
</comment>
<dbReference type="AlphaFoldDB" id="A0A7J7G0N8"/>
<dbReference type="Pfam" id="PF04827">
    <property type="entry name" value="Plant_tran"/>
    <property type="match status" value="1"/>
</dbReference>
<reference evidence="1 2" key="2">
    <citation type="submission" date="2020-07" db="EMBL/GenBank/DDBJ databases">
        <title>Genome assembly of wild tea tree DASZ reveals pedigree and selection history of tea varieties.</title>
        <authorList>
            <person name="Zhang W."/>
        </authorList>
    </citation>
    <scope>NUCLEOTIDE SEQUENCE [LARGE SCALE GENOMIC DNA]</scope>
    <source>
        <strain evidence="2">cv. G240</strain>
        <tissue evidence="1">Leaf</tissue>
    </source>
</reference>
<sequence length="592" mass="67767">MKRRREEDMAIVWQTPANPPERHDYIFRNGVRYVRPYYFEFICHVKNRWAGKTIVDLFSDEFKGRPYDYYGATGWLTGRSTARSTADAVDDYIRIGESTAIQSLQQFCYSVIEIFGVEYLRSPTPTDIARLLAIGEVRGMPGSHNDLNVLDRSPLFSDLAQGKALPVHYIVNGHSYDMGYYLADGIYPQWATLVQTISSPQGAKKQHFAMMQESARKDVERAFGVLQSRFAIIGGAVRFWDPKMLANIMKTCIILHNMIVEDEREEHLDFDYEISSTNTPVQLSSTPTNDFESFLSRHLGKGVQFDVPTLARIIGVEVGDENTYFQTEAELVNIVGNGTDVYTTICQNRFTGTSLQARHLKSYLRILHRWIVENATPKKGHHDAVPYFNAYLLYCFEVGQKLDLSYIIMKEMVLANQEMGRSLLFGALLTKIFKYFKVHLANEMEIKIRSPITQYTVNRAGAAANLMGNDNAAEDSEDAVPPDDGRQDPPVNVMPSTEPSQYWTDFLAIEEQRYNQRVEWEHQMANQVNSLGTQFETFATAQNSLIEQFGEFRLDIGRRHDVANNRIDRIEHRVNDIYHHCFPPPPQPDNDC</sequence>
<evidence type="ECO:0000313" key="1">
    <source>
        <dbReference type="EMBL" id="KAF5932834.1"/>
    </source>
</evidence>
<dbReference type="PANTHER" id="PTHR47150:SF7">
    <property type="entry name" value="NUCLEASE"/>
    <property type="match status" value="1"/>
</dbReference>
<dbReference type="PANTHER" id="PTHR47150">
    <property type="entry name" value="OS12G0169200 PROTEIN"/>
    <property type="match status" value="1"/>
</dbReference>
<gene>
    <name evidence="1" type="ORF">HYC85_029005</name>
</gene>
<dbReference type="InterPro" id="IPR006912">
    <property type="entry name" value="Harbinger_derived_prot"/>
</dbReference>
<protein>
    <submittedName>
        <fullName evidence="1">Uncharacterized protein</fullName>
    </submittedName>
</protein>
<name>A0A7J7G0N8_CAMSI</name>
<keyword evidence="2" id="KW-1185">Reference proteome</keyword>
<accession>A0A7J7G0N8</accession>
<reference evidence="2" key="1">
    <citation type="journal article" date="2020" name="Nat. Commun.">
        <title>Genome assembly of wild tea tree DASZ reveals pedigree and selection history of tea varieties.</title>
        <authorList>
            <person name="Zhang W."/>
            <person name="Zhang Y."/>
            <person name="Qiu H."/>
            <person name="Guo Y."/>
            <person name="Wan H."/>
            <person name="Zhang X."/>
            <person name="Scossa F."/>
            <person name="Alseekh S."/>
            <person name="Zhang Q."/>
            <person name="Wang P."/>
            <person name="Xu L."/>
            <person name="Schmidt M.H."/>
            <person name="Jia X."/>
            <person name="Li D."/>
            <person name="Zhu A."/>
            <person name="Guo F."/>
            <person name="Chen W."/>
            <person name="Ni D."/>
            <person name="Usadel B."/>
            <person name="Fernie A.R."/>
            <person name="Wen W."/>
        </authorList>
    </citation>
    <scope>NUCLEOTIDE SEQUENCE [LARGE SCALE GENOMIC DNA]</scope>
    <source>
        <strain evidence="2">cv. G240</strain>
    </source>
</reference>
<dbReference type="Proteomes" id="UP000593564">
    <property type="component" value="Unassembled WGS sequence"/>
</dbReference>
<dbReference type="EMBL" id="JACBKZ010000014">
    <property type="protein sequence ID" value="KAF5932834.1"/>
    <property type="molecule type" value="Genomic_DNA"/>
</dbReference>